<keyword evidence="1" id="KW-0614">Plasmid</keyword>
<name>G7QEB2_9BACT</name>
<gene>
    <name evidence="1" type="ORF">DFW101_3722</name>
</gene>
<dbReference type="HOGENOM" id="CLU_153067_1_0_7"/>
<dbReference type="GO" id="GO:0004519">
    <property type="term" value="F:endonuclease activity"/>
    <property type="evidence" value="ECO:0007669"/>
    <property type="project" value="InterPro"/>
</dbReference>
<dbReference type="RefSeq" id="WP_009183038.1">
    <property type="nucleotide sequence ID" value="NZ_CM001369.1"/>
</dbReference>
<proteinExistence type="predicted"/>
<dbReference type="GO" id="GO:0003723">
    <property type="term" value="F:RNA binding"/>
    <property type="evidence" value="ECO:0007669"/>
    <property type="project" value="InterPro"/>
</dbReference>
<evidence type="ECO:0008006" key="3">
    <source>
        <dbReference type="Google" id="ProtNLM"/>
    </source>
</evidence>
<organism evidence="1 2">
    <name type="scientific">Solidesulfovibrio carbinoliphilus subsp. oakridgensis</name>
    <dbReference type="NCBI Taxonomy" id="694327"/>
    <lineage>
        <taxon>Bacteria</taxon>
        <taxon>Pseudomonadati</taxon>
        <taxon>Thermodesulfobacteriota</taxon>
        <taxon>Desulfovibrionia</taxon>
        <taxon>Desulfovibrionales</taxon>
        <taxon>Desulfovibrionaceae</taxon>
        <taxon>Solidesulfovibrio</taxon>
    </lineage>
</organism>
<protein>
    <recommendedName>
        <fullName evidence="3">Type II toxin-antitoxin system HigB family toxin</fullName>
    </recommendedName>
</protein>
<dbReference type="OrthoDB" id="9799912at2"/>
<evidence type="ECO:0000313" key="2">
    <source>
        <dbReference type="Proteomes" id="UP000004662"/>
    </source>
</evidence>
<dbReference type="EMBL" id="CM001369">
    <property type="protein sequence ID" value="EHJ46006.1"/>
    <property type="molecule type" value="Genomic_DNA"/>
</dbReference>
<dbReference type="AlphaFoldDB" id="G7QEB2"/>
<evidence type="ECO:0000313" key="1">
    <source>
        <dbReference type="EMBL" id="EHJ46006.1"/>
    </source>
</evidence>
<geneLocation type="plasmid" evidence="1 2">
    <name>pFW10101</name>
</geneLocation>
<dbReference type="Pfam" id="PF09907">
    <property type="entry name" value="HigB_toxin"/>
    <property type="match status" value="1"/>
</dbReference>
<keyword evidence="2" id="KW-1185">Reference proteome</keyword>
<accession>G7QEB2</accession>
<dbReference type="eggNOG" id="COG4680">
    <property type="taxonomic scope" value="Bacteria"/>
</dbReference>
<reference evidence="2" key="1">
    <citation type="journal article" date="2015" name="Genome Announc.">
        <title>High-Quality Draft Genome Sequence of Desulfovibrio carbinoliphilus FW-101-2B, an Organic Acid-Oxidizing Sulfate-Reducing Bacterium Isolated from Uranium(VI)-Contaminated Groundwater.</title>
        <authorList>
            <person name="Ramsay B.D."/>
            <person name="Hwang C."/>
            <person name="Woo H.L."/>
            <person name="Carroll S.L."/>
            <person name="Lucas S."/>
            <person name="Han J."/>
            <person name="Lapidus A.L."/>
            <person name="Cheng J.F."/>
            <person name="Goodwin L.A."/>
            <person name="Pitluck S."/>
            <person name="Peters L."/>
            <person name="Chertkov O."/>
            <person name="Held B."/>
            <person name="Detter J.C."/>
            <person name="Han C.S."/>
            <person name="Tapia R."/>
            <person name="Land M.L."/>
            <person name="Hauser L.J."/>
            <person name="Kyrpides N.C."/>
            <person name="Ivanova N.N."/>
            <person name="Mikhailova N."/>
            <person name="Pagani I."/>
            <person name="Woyke T."/>
            <person name="Arkin A.P."/>
            <person name="Dehal P."/>
            <person name="Chivian D."/>
            <person name="Criddle C.S."/>
            <person name="Wu W."/>
            <person name="Chakraborty R."/>
            <person name="Hazen T.C."/>
            <person name="Fields M.W."/>
        </authorList>
    </citation>
    <scope>NUCLEOTIDE SEQUENCE [LARGE SCALE GENOMIC DNA]</scope>
    <source>
        <strain evidence="2">FW-101-2B</strain>
    </source>
</reference>
<sequence length="98" mass="11685">MHVIAKPALVDFWTDHPAAKEPLDTWYRIMRRETFQNFSELRKTFASADYVNGFTVFDIGGNKFRLIAVVRYDWQKVYIRAVLTHREYDKGAWKRGEK</sequence>
<dbReference type="InterPro" id="IPR018669">
    <property type="entry name" value="Toxin_HigB"/>
</dbReference>
<dbReference type="Proteomes" id="UP000004662">
    <property type="component" value="Plasmid pFW10101"/>
</dbReference>
<dbReference type="GO" id="GO:0110001">
    <property type="term" value="C:toxin-antitoxin complex"/>
    <property type="evidence" value="ECO:0007669"/>
    <property type="project" value="InterPro"/>
</dbReference>